<protein>
    <submittedName>
        <fullName evidence="5">Enoyl-CoA hydratase</fullName>
    </submittedName>
</protein>
<comment type="caution">
    <text evidence="5">The sequence shown here is derived from an EMBL/GenBank/DDBJ whole genome shotgun (WGS) entry which is preliminary data.</text>
</comment>
<dbReference type="PROSITE" id="PS00166">
    <property type="entry name" value="ENOYL_COA_HYDRATASE"/>
    <property type="match status" value="1"/>
</dbReference>
<accession>A0A2T3XQM0</accession>
<sequence>MTKSQPRRFGDVDYRLEDAVAVVTMSHPPVNGLGLDVRRGLIAAFEEARRDSRVAAIVLNGSGPGFSAGGDIREFGTQAATAEPALSLHVHPVIEASDKPVVAAIHGFAIGGGLETALVCHYRLVADSARIGLPERKLGVIPLSGTQRLPRVLGLEKSIEVILGAQIVPAKTFSGTALFDQIEEGDDQQVLRLAIELAREKIGTRSLPLIRRLPLPDRDPIAIVAEARARLASSEAMANECLNAIAAAAESADFEAGLAAARAIYDRLIVSDEVSRQRDRFFKSQSDVAR</sequence>
<evidence type="ECO:0000256" key="4">
    <source>
        <dbReference type="RuleBase" id="RU003707"/>
    </source>
</evidence>
<evidence type="ECO:0000256" key="2">
    <source>
        <dbReference type="ARBA" id="ARBA00023239"/>
    </source>
</evidence>
<dbReference type="PANTHER" id="PTHR23309:SF49">
    <property type="entry name" value="PEROXISOMAL BIFUNCTIONAL ENZYME"/>
    <property type="match status" value="1"/>
</dbReference>
<dbReference type="InterPro" id="IPR001753">
    <property type="entry name" value="Enoyl-CoA_hydra/iso"/>
</dbReference>
<organism evidence="5 6">
    <name type="scientific">Trinickia symbiotica</name>
    <dbReference type="NCBI Taxonomy" id="863227"/>
    <lineage>
        <taxon>Bacteria</taxon>
        <taxon>Pseudomonadati</taxon>
        <taxon>Pseudomonadota</taxon>
        <taxon>Betaproteobacteria</taxon>
        <taxon>Burkholderiales</taxon>
        <taxon>Burkholderiaceae</taxon>
        <taxon>Trinickia</taxon>
    </lineage>
</organism>
<proteinExistence type="inferred from homology"/>
<dbReference type="InterPro" id="IPR018376">
    <property type="entry name" value="Enoyl-CoA_hyd/isom_CS"/>
</dbReference>
<gene>
    <name evidence="5" type="ORF">C9I57_20185</name>
</gene>
<dbReference type="RefSeq" id="WP_107152408.1">
    <property type="nucleotide sequence ID" value="NZ_PYUC01000010.1"/>
</dbReference>
<reference evidence="5 6" key="1">
    <citation type="submission" date="2018-03" db="EMBL/GenBank/DDBJ databases">
        <title>Whole genome analyses suggest that Burkholderia sensu lato contains two further novel genera in the rhizoxinica-symbiotica group Mycetohabitans gen. nov., and Trinickia gen. nov.: implications for the evolution of diazotrophy and nodulation in the Burkholderiaceae.</title>
        <authorList>
            <person name="Estrada De Los Santos P."/>
            <person name="Palmer M."/>
            <person name="Chavez-Ramirez B."/>
            <person name="Steenkamp E.T."/>
            <person name="Hirsch A.M."/>
            <person name="Manyaka P."/>
            <person name="Maluk M."/>
            <person name="Lafos M."/>
            <person name="Crook M."/>
            <person name="Gross E."/>
            <person name="Simon M.F."/>
            <person name="Bueno Dos Reis Junior F."/>
            <person name="Poole P.S."/>
            <person name="Venter S.N."/>
            <person name="James E.K."/>
        </authorList>
    </citation>
    <scope>NUCLEOTIDE SEQUENCE [LARGE SCALE GENOMIC DNA]</scope>
    <source>
        <strain evidence="5 6">JPY-366</strain>
    </source>
</reference>
<dbReference type="EMBL" id="PYUC01000010">
    <property type="protein sequence ID" value="PTB18821.1"/>
    <property type="molecule type" value="Genomic_DNA"/>
</dbReference>
<evidence type="ECO:0000313" key="6">
    <source>
        <dbReference type="Proteomes" id="UP000240638"/>
    </source>
</evidence>
<dbReference type="InterPro" id="IPR029045">
    <property type="entry name" value="ClpP/crotonase-like_dom_sf"/>
</dbReference>
<dbReference type="Proteomes" id="UP000240638">
    <property type="component" value="Unassembled WGS sequence"/>
</dbReference>
<dbReference type="GO" id="GO:0016853">
    <property type="term" value="F:isomerase activity"/>
    <property type="evidence" value="ECO:0007669"/>
    <property type="project" value="UniProtKB-KW"/>
</dbReference>
<dbReference type="Pfam" id="PF00378">
    <property type="entry name" value="ECH_1"/>
    <property type="match status" value="1"/>
</dbReference>
<dbReference type="GO" id="GO:0003857">
    <property type="term" value="F:(3S)-3-hydroxyacyl-CoA dehydrogenase (NAD+) activity"/>
    <property type="evidence" value="ECO:0007669"/>
    <property type="project" value="TreeGrafter"/>
</dbReference>
<dbReference type="CDD" id="cd06558">
    <property type="entry name" value="crotonase-like"/>
    <property type="match status" value="1"/>
</dbReference>
<dbReference type="Gene3D" id="3.90.226.10">
    <property type="entry name" value="2-enoyl-CoA Hydratase, Chain A, domain 1"/>
    <property type="match status" value="1"/>
</dbReference>
<comment type="similarity">
    <text evidence="4">Belongs to the enoyl-CoA hydratase/isomerase family.</text>
</comment>
<keyword evidence="3" id="KW-0511">Multifunctional enzyme</keyword>
<dbReference type="GO" id="GO:0016829">
    <property type="term" value="F:lyase activity"/>
    <property type="evidence" value="ECO:0007669"/>
    <property type="project" value="UniProtKB-KW"/>
</dbReference>
<keyword evidence="2" id="KW-0456">Lyase</keyword>
<dbReference type="PANTHER" id="PTHR23309">
    <property type="entry name" value="3-HYDROXYACYL-COA DEHYROGENASE"/>
    <property type="match status" value="1"/>
</dbReference>
<dbReference type="GO" id="GO:0006635">
    <property type="term" value="P:fatty acid beta-oxidation"/>
    <property type="evidence" value="ECO:0007669"/>
    <property type="project" value="TreeGrafter"/>
</dbReference>
<evidence type="ECO:0000256" key="3">
    <source>
        <dbReference type="ARBA" id="ARBA00023268"/>
    </source>
</evidence>
<dbReference type="SUPFAM" id="SSF52096">
    <property type="entry name" value="ClpP/crotonase"/>
    <property type="match status" value="1"/>
</dbReference>
<keyword evidence="1" id="KW-0413">Isomerase</keyword>
<name>A0A2T3XQM0_9BURK</name>
<evidence type="ECO:0000256" key="1">
    <source>
        <dbReference type="ARBA" id="ARBA00023235"/>
    </source>
</evidence>
<evidence type="ECO:0000313" key="5">
    <source>
        <dbReference type="EMBL" id="PTB18821.1"/>
    </source>
</evidence>
<dbReference type="AlphaFoldDB" id="A0A2T3XQM0"/>